<accession>A0A1Q8CNX8</accession>
<dbReference type="InterPro" id="IPR037026">
    <property type="entry name" value="Vgr_OB-fold_dom_sf"/>
</dbReference>
<comment type="caution">
    <text evidence="2">The sequence shown here is derived from an EMBL/GenBank/DDBJ whole genome shotgun (WGS) entry which is preliminary data.</text>
</comment>
<name>A0A1Q8CNX8_9PSEU</name>
<dbReference type="OrthoDB" id="1907165at2"/>
<evidence type="ECO:0000313" key="3">
    <source>
        <dbReference type="Proteomes" id="UP000185596"/>
    </source>
</evidence>
<dbReference type="SUPFAM" id="SSF69255">
    <property type="entry name" value="gp5 N-terminal domain-like"/>
    <property type="match status" value="1"/>
</dbReference>
<dbReference type="SUPFAM" id="SSF69279">
    <property type="entry name" value="Phage tail proteins"/>
    <property type="match status" value="1"/>
</dbReference>
<protein>
    <recommendedName>
        <fullName evidence="1">Gp5/Type VI secretion system Vgr protein OB-fold domain-containing protein</fullName>
    </recommendedName>
</protein>
<dbReference type="STRING" id="1912961.BU204_18665"/>
<dbReference type="AlphaFoldDB" id="A0A1Q8CNX8"/>
<proteinExistence type="predicted"/>
<dbReference type="Proteomes" id="UP000185596">
    <property type="component" value="Unassembled WGS sequence"/>
</dbReference>
<evidence type="ECO:0000259" key="1">
    <source>
        <dbReference type="Pfam" id="PF04717"/>
    </source>
</evidence>
<dbReference type="RefSeq" id="WP_075126983.1">
    <property type="nucleotide sequence ID" value="NZ_MSIE01000033.1"/>
</dbReference>
<dbReference type="Gene3D" id="2.40.50.230">
    <property type="entry name" value="Gp5 N-terminal domain"/>
    <property type="match status" value="1"/>
</dbReference>
<keyword evidence="3" id="KW-1185">Reference proteome</keyword>
<evidence type="ECO:0000313" key="2">
    <source>
        <dbReference type="EMBL" id="OLF16060.1"/>
    </source>
</evidence>
<dbReference type="InterPro" id="IPR006531">
    <property type="entry name" value="Gp5/Vgr_OB"/>
</dbReference>
<organism evidence="2 3">
    <name type="scientific">Actinophytocola xanthii</name>
    <dbReference type="NCBI Taxonomy" id="1912961"/>
    <lineage>
        <taxon>Bacteria</taxon>
        <taxon>Bacillati</taxon>
        <taxon>Actinomycetota</taxon>
        <taxon>Actinomycetes</taxon>
        <taxon>Pseudonocardiales</taxon>
        <taxon>Pseudonocardiaceae</taxon>
    </lineage>
</organism>
<sequence>MSLFGGEWGKIVHPGVFVGYPVGLPLMPAYEEMLVRTVVDTHLHLPDMFELTFVDENGSLTTDAGIRIGTVIEVRGGKESDSTTTSLITGEVTSIEAICQQNLIFTVVRGYERAHRLQRAKRTRTFVNMTDADIARQVASGAGLTIGTIDPTTTTHSHVAQVAQTDWEFLTQRAREIGFETGVAGNKFFFRKASGSAAGGGGLGALASAAASAVGLGTGKLMFKDNLISFYPRISAANLTTEVEVRMWDSKDARVVTARADAASGTATIEGQVPKQLANSFTDGFLPPLPSLPALPPIPGLPKIDFGTSPSSTAHVVVDRPVAAGVSASRAAEEVAKSVAEHIGSTFAEAEGDAMGDPAIQAGEQVEIDGVPKEFVGKWTVTNARHVFDAEENGYHTRFWVSGRQNRNLLGLTGTIAENRAQIGGLVCGVVTNAKDPERLGRVKVALPWLSPDFESDWARVVQFGAGSRSGALFLPEVGDEVLVGFEFGDPRRGYVLGGLVNSNTNYEPLPSAVNGSGSVVERGIASPAGNKLRFTDDLPPGPPGLPPIKSAISLGTKDDKLGLVIDQVAGTVTLACNPKPPASKTPAGTLTIECGDMGAITIKGGMGGVKIQSEGQLELDGKLGVKINSSALVEVKGSLIKLN</sequence>
<gene>
    <name evidence="2" type="ORF">BU204_18665</name>
</gene>
<reference evidence="2 3" key="1">
    <citation type="submission" date="2016-12" db="EMBL/GenBank/DDBJ databases">
        <title>The draft genome sequence of Actinophytocola sp. 11-183.</title>
        <authorList>
            <person name="Wang W."/>
            <person name="Yuan L."/>
        </authorList>
    </citation>
    <scope>NUCLEOTIDE SEQUENCE [LARGE SCALE GENOMIC DNA]</scope>
    <source>
        <strain evidence="2 3">11-183</strain>
    </source>
</reference>
<dbReference type="EMBL" id="MSIE01000033">
    <property type="protein sequence ID" value="OLF16060.1"/>
    <property type="molecule type" value="Genomic_DNA"/>
</dbReference>
<feature type="domain" description="Gp5/Type VI secretion system Vgr protein OB-fold" evidence="1">
    <location>
        <begin position="429"/>
        <end position="500"/>
    </location>
</feature>
<dbReference type="Pfam" id="PF04717">
    <property type="entry name" value="Phage_base_V"/>
    <property type="match status" value="1"/>
</dbReference>